<accession>A0ABS3CGU8</accession>
<name>A0ABS3CGU8_9BACT</name>
<feature type="domain" description="Thioredoxin" evidence="1">
    <location>
        <begin position="545"/>
        <end position="689"/>
    </location>
</feature>
<dbReference type="InterPro" id="IPR036249">
    <property type="entry name" value="Thioredoxin-like_sf"/>
</dbReference>
<dbReference type="PANTHER" id="PTHR42852:SF18">
    <property type="entry name" value="CHROMOSOME UNDETERMINED SCAFFOLD_47, WHOLE GENOME SHOTGUN SEQUENCE"/>
    <property type="match status" value="1"/>
</dbReference>
<dbReference type="InterPro" id="IPR012336">
    <property type="entry name" value="Thioredoxin-like_fold"/>
</dbReference>
<evidence type="ECO:0000313" key="3">
    <source>
        <dbReference type="Proteomes" id="UP000664480"/>
    </source>
</evidence>
<dbReference type="Proteomes" id="UP000664480">
    <property type="component" value="Unassembled WGS sequence"/>
</dbReference>
<dbReference type="InterPro" id="IPR050553">
    <property type="entry name" value="Thioredoxin_ResA/DsbE_sf"/>
</dbReference>
<evidence type="ECO:0000259" key="1">
    <source>
        <dbReference type="PROSITE" id="PS51352"/>
    </source>
</evidence>
<dbReference type="SUPFAM" id="SSF52833">
    <property type="entry name" value="Thioredoxin-like"/>
    <property type="match status" value="1"/>
</dbReference>
<dbReference type="CDD" id="cd02966">
    <property type="entry name" value="TlpA_like_family"/>
    <property type="match status" value="1"/>
</dbReference>
<evidence type="ECO:0000313" key="2">
    <source>
        <dbReference type="EMBL" id="MBN7816257.1"/>
    </source>
</evidence>
<dbReference type="PANTHER" id="PTHR42852">
    <property type="entry name" value="THIOL:DISULFIDE INTERCHANGE PROTEIN DSBE"/>
    <property type="match status" value="1"/>
</dbReference>
<comment type="caution">
    <text evidence="2">The sequence shown here is derived from an EMBL/GenBank/DDBJ whole genome shotgun (WGS) entry which is preliminary data.</text>
</comment>
<proteinExistence type="predicted"/>
<protein>
    <submittedName>
        <fullName evidence="2">TlpA family protein disulfide reductase</fullName>
    </submittedName>
</protein>
<keyword evidence="3" id="KW-1185">Reference proteome</keyword>
<dbReference type="InterPro" id="IPR013766">
    <property type="entry name" value="Thioredoxin_domain"/>
</dbReference>
<sequence length="699" mass="78910">MKKLILHCFLGKLCPFPNRSRSISRSFVSYLSDIGAVFRQPQADIFQERSDFISQAKGLPISNFLYQKWFLQTCLILSILSSSINEVSSQVADSPGTDLLHRSMPHRSGFLRSEPFFSITALDIDGGLGFEVSVQSQLVGNEILNQTAALPLGAPRTCPDYFGSDVNESAVDCRLSTEDYNKKGFSLVDTSLSPRQEGAIPSARIGNGYIYGEIVFRVPLDTVYLNATSHYLDENQKNPLPHSSQSELRRGNLFEGSFGKQVFEFSFPIEDSLSIFSLRIDGFPILEDYLISAGDSLKILIDLRGGQVLFAGPSGPKYQAQHSIYQSLEASRQDQQTVMVSSPSGREKMISRYPEMYEKAQEEASSLRKSLRFISNRADSLYLLESLALENPFTHPAWSLLESQRNQLGKQFTGIISSRIIGRQLLPFFRSARSYANLAGQLRELIQSQRNFLLEAKERFGWNSDAPELIEILLLERYLMAVQEGTNLFHQYDQLEQPIRDRLYGKYLASNIEHRAISPEAFAHAEENVKTPWILDMIREMQDHLVAGADLSGYTFLGEEGSSVKVDRFKGKLVLLSFWLSGCVYSQNEFDKVLHPAELHFKNDPRVVFLSVSADPRRETWQETLKTGDFTSELSLPVYAGPDHAMIQDMGIHSYPRKVLLDREGRLLAFQDLPRDAASLIKILEESLESNPQTKTRTK</sequence>
<dbReference type="RefSeq" id="WP_206586885.1">
    <property type="nucleotide sequence ID" value="NZ_JAFKCU010000002.1"/>
</dbReference>
<dbReference type="PROSITE" id="PS51352">
    <property type="entry name" value="THIOREDOXIN_2"/>
    <property type="match status" value="1"/>
</dbReference>
<reference evidence="2 3" key="1">
    <citation type="submission" date="2021-03" db="EMBL/GenBank/DDBJ databases">
        <title>novel species isolated from a fishpond in China.</title>
        <authorList>
            <person name="Lu H."/>
            <person name="Cai Z."/>
        </authorList>
    </citation>
    <scope>NUCLEOTIDE SEQUENCE [LARGE SCALE GENOMIC DNA]</scope>
    <source>
        <strain evidence="2 3">YJ13C</strain>
    </source>
</reference>
<dbReference type="Gene3D" id="3.40.30.10">
    <property type="entry name" value="Glutaredoxin"/>
    <property type="match status" value="1"/>
</dbReference>
<dbReference type="EMBL" id="JAFKCU010000002">
    <property type="protein sequence ID" value="MBN7816257.1"/>
    <property type="molecule type" value="Genomic_DNA"/>
</dbReference>
<dbReference type="Pfam" id="PF13905">
    <property type="entry name" value="Thioredoxin_8"/>
    <property type="match status" value="1"/>
</dbReference>
<gene>
    <name evidence="2" type="ORF">J0A69_12485</name>
</gene>
<organism evidence="2 3">
    <name type="scientific">Algoriphagus pacificus</name>
    <dbReference type="NCBI Taxonomy" id="2811234"/>
    <lineage>
        <taxon>Bacteria</taxon>
        <taxon>Pseudomonadati</taxon>
        <taxon>Bacteroidota</taxon>
        <taxon>Cytophagia</taxon>
        <taxon>Cytophagales</taxon>
        <taxon>Cyclobacteriaceae</taxon>
        <taxon>Algoriphagus</taxon>
    </lineage>
</organism>